<dbReference type="Pfam" id="PF12697">
    <property type="entry name" value="Abhydrolase_6"/>
    <property type="match status" value="1"/>
</dbReference>
<dbReference type="InParanoid" id="Q01ZM7"/>
<dbReference type="Gene3D" id="3.40.50.1820">
    <property type="entry name" value="alpha/beta hydrolase"/>
    <property type="match status" value="1"/>
</dbReference>
<proteinExistence type="predicted"/>
<reference evidence="2" key="1">
    <citation type="submission" date="2006-10" db="EMBL/GenBank/DDBJ databases">
        <title>Complete sequence of Solibacter usitatus Ellin6076.</title>
        <authorList>
            <consortium name="US DOE Joint Genome Institute"/>
            <person name="Copeland A."/>
            <person name="Lucas S."/>
            <person name="Lapidus A."/>
            <person name="Barry K."/>
            <person name="Detter J.C."/>
            <person name="Glavina del Rio T."/>
            <person name="Hammon N."/>
            <person name="Israni S."/>
            <person name="Dalin E."/>
            <person name="Tice H."/>
            <person name="Pitluck S."/>
            <person name="Thompson L.S."/>
            <person name="Brettin T."/>
            <person name="Bruce D."/>
            <person name="Han C."/>
            <person name="Tapia R."/>
            <person name="Gilna P."/>
            <person name="Schmutz J."/>
            <person name="Larimer F."/>
            <person name="Land M."/>
            <person name="Hauser L."/>
            <person name="Kyrpides N."/>
            <person name="Mikhailova N."/>
            <person name="Janssen P.H."/>
            <person name="Kuske C.R."/>
            <person name="Richardson P."/>
        </authorList>
    </citation>
    <scope>NUCLEOTIDE SEQUENCE</scope>
    <source>
        <strain evidence="2">Ellin6076</strain>
    </source>
</reference>
<dbReference type="HOGENOM" id="CLU_020336_13_7_0"/>
<evidence type="ECO:0000259" key="1">
    <source>
        <dbReference type="Pfam" id="PF12697"/>
    </source>
</evidence>
<dbReference type="SUPFAM" id="SSF53474">
    <property type="entry name" value="alpha/beta-Hydrolases"/>
    <property type="match status" value="1"/>
</dbReference>
<sequence>MKIGSWHYSETGAGRPLVLLHGLGMSHFAWNAVIPYLSPTRRVIAFDTAGFGLTPSLPEGTVPTVPNLVNGLERSLKEIGVHLPVDMAGNSLGGYMALEAARRRMASSVVAICPAGLWKQHPAHHVRYLFRAMRFLATRFPGLLKAVVRVPALRELAFAVPVSVGSSRMAADDAVRAVDDLSNSQAFEATFAASSSPFAGPEIAVPVTVAFGDRDGIVTKSSRSRHRLPAHTRWVTIHGWGHVPMWVDPIGVARLILDGTGNG</sequence>
<dbReference type="PRINTS" id="PR00111">
    <property type="entry name" value="ABHYDROLASE"/>
</dbReference>
<dbReference type="GO" id="GO:0016787">
    <property type="term" value="F:hydrolase activity"/>
    <property type="evidence" value="ECO:0007669"/>
    <property type="project" value="UniProtKB-KW"/>
</dbReference>
<dbReference type="PANTHER" id="PTHR46438">
    <property type="entry name" value="ALPHA/BETA-HYDROLASES SUPERFAMILY PROTEIN"/>
    <property type="match status" value="1"/>
</dbReference>
<name>Q01ZM7_SOLUE</name>
<dbReference type="eggNOG" id="COG0596">
    <property type="taxonomic scope" value="Bacteria"/>
</dbReference>
<accession>Q01ZM7</accession>
<dbReference type="KEGG" id="sus:Acid_3921"/>
<dbReference type="AlphaFoldDB" id="Q01ZM7"/>
<evidence type="ECO:0000313" key="2">
    <source>
        <dbReference type="EMBL" id="ABJ84888.1"/>
    </source>
</evidence>
<dbReference type="InterPro" id="IPR029058">
    <property type="entry name" value="AB_hydrolase_fold"/>
</dbReference>
<protein>
    <submittedName>
        <fullName evidence="2">Alpha/beta hydrolase fold</fullName>
    </submittedName>
</protein>
<dbReference type="OrthoDB" id="9808398at2"/>
<dbReference type="ESTHER" id="solue-q01zm7">
    <property type="family name" value="6_AlphaBeta_hydrolase"/>
</dbReference>
<dbReference type="STRING" id="234267.Acid_3921"/>
<feature type="domain" description="AB hydrolase-1" evidence="1">
    <location>
        <begin position="17"/>
        <end position="254"/>
    </location>
</feature>
<keyword evidence="2" id="KW-0378">Hydrolase</keyword>
<dbReference type="InterPro" id="IPR000073">
    <property type="entry name" value="AB_hydrolase_1"/>
</dbReference>
<organism evidence="2">
    <name type="scientific">Solibacter usitatus (strain Ellin6076)</name>
    <dbReference type="NCBI Taxonomy" id="234267"/>
    <lineage>
        <taxon>Bacteria</taxon>
        <taxon>Pseudomonadati</taxon>
        <taxon>Acidobacteriota</taxon>
        <taxon>Terriglobia</taxon>
        <taxon>Bryobacterales</taxon>
        <taxon>Solibacteraceae</taxon>
        <taxon>Candidatus Solibacter</taxon>
    </lineage>
</organism>
<gene>
    <name evidence="2" type="ordered locus">Acid_3921</name>
</gene>
<dbReference type="EMBL" id="CP000473">
    <property type="protein sequence ID" value="ABJ84888.1"/>
    <property type="molecule type" value="Genomic_DNA"/>
</dbReference>
<dbReference type="PANTHER" id="PTHR46438:SF11">
    <property type="entry name" value="LIPASE-RELATED"/>
    <property type="match status" value="1"/>
</dbReference>